<protein>
    <submittedName>
        <fullName evidence="1">Antitoxin</fullName>
    </submittedName>
</protein>
<comment type="caution">
    <text evidence="1">The sequence shown here is derived from an EMBL/GenBank/DDBJ whole genome shotgun (WGS) entry which is preliminary data.</text>
</comment>
<evidence type="ECO:0000313" key="1">
    <source>
        <dbReference type="EMBL" id="MBF1272661.1"/>
    </source>
</evidence>
<evidence type="ECO:0000313" key="2">
    <source>
        <dbReference type="EMBL" id="MBF1305615.1"/>
    </source>
</evidence>
<proteinExistence type="predicted"/>
<accession>A0A930DK35</accession>
<evidence type="ECO:0000313" key="3">
    <source>
        <dbReference type="Proteomes" id="UP000775770"/>
    </source>
</evidence>
<organism evidence="1 3">
    <name type="scientific">Oribacterium sinus</name>
    <dbReference type="NCBI Taxonomy" id="237576"/>
    <lineage>
        <taxon>Bacteria</taxon>
        <taxon>Bacillati</taxon>
        <taxon>Bacillota</taxon>
        <taxon>Clostridia</taxon>
        <taxon>Lachnospirales</taxon>
        <taxon>Lachnospiraceae</taxon>
        <taxon>Oribacterium</taxon>
    </lineage>
</organism>
<reference evidence="1" key="1">
    <citation type="submission" date="2020-04" db="EMBL/GenBank/DDBJ databases">
        <title>Deep metagenomics examines the oral microbiome during advanced dental caries in children, revealing novel taxa and co-occurrences with host molecules.</title>
        <authorList>
            <person name="Baker J.L."/>
            <person name="Morton J.T."/>
            <person name="Dinis M."/>
            <person name="Alvarez R."/>
            <person name="Tran N.C."/>
            <person name="Knight R."/>
            <person name="Edlund A."/>
        </authorList>
    </citation>
    <scope>NUCLEOTIDE SEQUENCE</scope>
    <source>
        <strain evidence="1">JCVI_38_bin.19</strain>
        <strain evidence="2">JCVI_48_bin.5</strain>
    </source>
</reference>
<dbReference type="Proteomes" id="UP000775770">
    <property type="component" value="Unassembled WGS sequence"/>
</dbReference>
<dbReference type="RefSeq" id="WP_304071083.1">
    <property type="nucleotide sequence ID" value="NZ_JABZRA010000046.1"/>
</dbReference>
<sequence length="69" mass="8189">MREEYNIEELNPKKNPYAKKLKEQSTIQISPTVMNYFQKQAEELDVSSQTLINMCLLDIVNNNKKIKWN</sequence>
<dbReference type="AlphaFoldDB" id="A0A930DK35"/>
<dbReference type="Proteomes" id="UP000780721">
    <property type="component" value="Unassembled WGS sequence"/>
</dbReference>
<name>A0A930DK35_9FIRM</name>
<dbReference type="EMBL" id="JABZRA010000046">
    <property type="protein sequence ID" value="MBF1272661.1"/>
    <property type="molecule type" value="Genomic_DNA"/>
</dbReference>
<gene>
    <name evidence="1" type="ORF">HXM90_04480</name>
    <name evidence="2" type="ORF">HXM91_07185</name>
</gene>
<dbReference type="EMBL" id="JABZRB010000214">
    <property type="protein sequence ID" value="MBF1305615.1"/>
    <property type="molecule type" value="Genomic_DNA"/>
</dbReference>